<dbReference type="InterPro" id="IPR003661">
    <property type="entry name" value="HisK_dim/P_dom"/>
</dbReference>
<evidence type="ECO:0000256" key="9">
    <source>
        <dbReference type="ARBA" id="ARBA00022777"/>
    </source>
</evidence>
<dbReference type="PANTHER" id="PTHR45528:SF1">
    <property type="entry name" value="SENSOR HISTIDINE KINASE CPXA"/>
    <property type="match status" value="1"/>
</dbReference>
<keyword evidence="11 14" id="KW-1133">Transmembrane helix</keyword>
<evidence type="ECO:0000256" key="4">
    <source>
        <dbReference type="ARBA" id="ARBA00022475"/>
    </source>
</evidence>
<reference evidence="17" key="2">
    <citation type="submission" date="2011-08" db="EMBL/GenBank/DDBJ databases">
        <authorList>
            <person name="Hoffman M."/>
            <person name="Strain E.A."/>
            <person name="Brown E."/>
            <person name="Allard M.W."/>
        </authorList>
    </citation>
    <scope>NUCLEOTIDE SEQUENCE</scope>
    <source>
        <strain evidence="17">CIP 102891</strain>
    </source>
</reference>
<comment type="subcellular location">
    <subcellularLocation>
        <location evidence="2">Cell membrane</location>
        <topology evidence="2">Multi-pass membrane protein</topology>
    </subcellularLocation>
</comment>
<organism evidence="17 18">
    <name type="scientific">Vibrio orientalis CIP 102891 = ATCC 33934</name>
    <dbReference type="NCBI Taxonomy" id="675816"/>
    <lineage>
        <taxon>Bacteria</taxon>
        <taxon>Pseudomonadati</taxon>
        <taxon>Pseudomonadota</taxon>
        <taxon>Gammaproteobacteria</taxon>
        <taxon>Vibrionales</taxon>
        <taxon>Vibrionaceae</taxon>
        <taxon>Vibrio</taxon>
        <taxon>Vibrio oreintalis group</taxon>
    </lineage>
</organism>
<comment type="caution">
    <text evidence="17">The sequence shown here is derived from an EMBL/GenBank/DDBJ whole genome shotgun (WGS) entry which is preliminary data.</text>
</comment>
<feature type="transmembrane region" description="Helical" evidence="14">
    <location>
        <begin position="135"/>
        <end position="157"/>
    </location>
</feature>
<feature type="domain" description="Histidine kinase" evidence="15">
    <location>
        <begin position="218"/>
        <end position="427"/>
    </location>
</feature>
<keyword evidence="6" id="KW-0808">Transferase</keyword>
<dbReference type="PROSITE" id="PS50109">
    <property type="entry name" value="HIS_KIN"/>
    <property type="match status" value="1"/>
</dbReference>
<dbReference type="Gene3D" id="1.10.287.130">
    <property type="match status" value="1"/>
</dbReference>
<dbReference type="EC" id="2.7.13.3" evidence="3"/>
<dbReference type="PANTHER" id="PTHR45528">
    <property type="entry name" value="SENSOR HISTIDINE KINASE CPXA"/>
    <property type="match status" value="1"/>
</dbReference>
<dbReference type="InterPro" id="IPR036097">
    <property type="entry name" value="HisK_dim/P_sf"/>
</dbReference>
<dbReference type="Proteomes" id="UP000002817">
    <property type="component" value="Unassembled WGS sequence"/>
</dbReference>
<evidence type="ECO:0000256" key="1">
    <source>
        <dbReference type="ARBA" id="ARBA00000085"/>
    </source>
</evidence>
<dbReference type="EMBL" id="ACZV01000004">
    <property type="protein sequence ID" value="EEX93727.1"/>
    <property type="molecule type" value="Genomic_DNA"/>
</dbReference>
<keyword evidence="12" id="KW-0902">Two-component regulatory system</keyword>
<evidence type="ECO:0000256" key="7">
    <source>
        <dbReference type="ARBA" id="ARBA00022692"/>
    </source>
</evidence>
<dbReference type="PATRIC" id="fig|675816.5.peg.1816"/>
<comment type="catalytic activity">
    <reaction evidence="1">
        <text>ATP + protein L-histidine = ADP + protein N-phospho-L-histidine.</text>
        <dbReference type="EC" id="2.7.13.3"/>
    </reaction>
</comment>
<dbReference type="SUPFAM" id="SSF55874">
    <property type="entry name" value="ATPase domain of HSP90 chaperone/DNA topoisomerase II/histidine kinase"/>
    <property type="match status" value="1"/>
</dbReference>
<evidence type="ECO:0000256" key="3">
    <source>
        <dbReference type="ARBA" id="ARBA00012438"/>
    </source>
</evidence>
<dbReference type="InterPro" id="IPR004358">
    <property type="entry name" value="Sig_transdc_His_kin-like_C"/>
</dbReference>
<dbReference type="SMART" id="SM00387">
    <property type="entry name" value="HATPase_c"/>
    <property type="match status" value="1"/>
</dbReference>
<proteinExistence type="predicted"/>
<dbReference type="InterPro" id="IPR003594">
    <property type="entry name" value="HATPase_dom"/>
</dbReference>
<evidence type="ECO:0000313" key="19">
    <source>
        <dbReference type="Proteomes" id="UP000003515"/>
    </source>
</evidence>
<keyword evidence="9 17" id="KW-0418">Kinase</keyword>
<protein>
    <recommendedName>
        <fullName evidence="3">histidine kinase</fullName>
        <ecNumber evidence="3">2.7.13.3</ecNumber>
    </recommendedName>
</protein>
<dbReference type="Pfam" id="PF00512">
    <property type="entry name" value="HisKA"/>
    <property type="match status" value="1"/>
</dbReference>
<keyword evidence="19" id="KW-1185">Reference proteome</keyword>
<dbReference type="Pfam" id="PF02518">
    <property type="entry name" value="HATPase_c"/>
    <property type="match status" value="1"/>
</dbReference>
<dbReference type="Proteomes" id="UP000003515">
    <property type="component" value="Unassembled WGS sequence"/>
</dbReference>
<keyword evidence="10" id="KW-0067">ATP-binding</keyword>
<dbReference type="CDD" id="cd00075">
    <property type="entry name" value="HATPase"/>
    <property type="match status" value="1"/>
</dbReference>
<dbReference type="InterPro" id="IPR036890">
    <property type="entry name" value="HATPase_C_sf"/>
</dbReference>
<dbReference type="GO" id="GO:0005524">
    <property type="term" value="F:ATP binding"/>
    <property type="evidence" value="ECO:0007669"/>
    <property type="project" value="UniProtKB-KW"/>
</dbReference>
<evidence type="ECO:0000256" key="5">
    <source>
        <dbReference type="ARBA" id="ARBA00022553"/>
    </source>
</evidence>
<evidence type="ECO:0000256" key="8">
    <source>
        <dbReference type="ARBA" id="ARBA00022741"/>
    </source>
</evidence>
<gene>
    <name evidence="16" type="ORF">VIA_000884</name>
    <name evidence="17" type="ORF">VIOR3934_00015</name>
</gene>
<evidence type="ECO:0000313" key="16">
    <source>
        <dbReference type="EMBL" id="EEX93727.1"/>
    </source>
</evidence>
<dbReference type="CDD" id="cd00082">
    <property type="entry name" value="HisKA"/>
    <property type="match status" value="1"/>
</dbReference>
<evidence type="ECO:0000256" key="11">
    <source>
        <dbReference type="ARBA" id="ARBA00022989"/>
    </source>
</evidence>
<evidence type="ECO:0000256" key="10">
    <source>
        <dbReference type="ARBA" id="ARBA00022840"/>
    </source>
</evidence>
<keyword evidence="7 14" id="KW-0812">Transmembrane</keyword>
<name>C9QHJ6_VIBOR</name>
<keyword evidence="5" id="KW-0597">Phosphoprotein</keyword>
<reference evidence="17 18" key="3">
    <citation type="journal article" date="2012" name="Int. J. Syst. Evol. Microbiol.">
        <title>Vibrio caribbeanicus sp. nov., isolated from the marine sponge Scleritoderma cyanea.</title>
        <authorList>
            <person name="Hoffmann M."/>
            <person name="Monday S.R."/>
            <person name="Allard M.W."/>
            <person name="Strain E.A."/>
            <person name="Whittaker P."/>
            <person name="Naum M."/>
            <person name="McCarthy P.J."/>
            <person name="Lopez J.V."/>
            <person name="Fischer M."/>
            <person name="Brown E.W."/>
        </authorList>
    </citation>
    <scope>NUCLEOTIDE SEQUENCE [LARGE SCALE GENOMIC DNA]</scope>
    <source>
        <strain evidence="17">CIP 102891</strain>
        <strain evidence="18">CIP 102891 / ATCC 33934</strain>
    </source>
</reference>
<dbReference type="STRING" id="675816.VIA_000884"/>
<evidence type="ECO:0000256" key="2">
    <source>
        <dbReference type="ARBA" id="ARBA00004651"/>
    </source>
</evidence>
<dbReference type="EMBL" id="AFWH01000021">
    <property type="protein sequence ID" value="EGU50734.1"/>
    <property type="molecule type" value="Genomic_DNA"/>
</dbReference>
<dbReference type="AlphaFoldDB" id="C9QHJ6"/>
<dbReference type="OrthoDB" id="9809766at2"/>
<sequence>MGYYSYEMIKFEINEVYDTKLNQMSKLVNHIIAYDGSQLTPLINDLTHIFTHSHQSRLESSLLFWSDSFEHLPASHFELYFFNQGKLISASSRQLPILKERDIYTYEFSKHDFEDSTLYIVELPHVREDIIFDLAMNYIIHITILLLILLCLVFVVLSKYLSPLTQFSFDIRDKNENDLSPIPDQATTAELHQLQHSINNLIFRLRKSLDREKEFTNMAAHELKTPLAIIRLSAENARKNDHVNSRKKDLDDAISGVDRANSIIKELFNLTKLDQTLYLNFEKVSVCNILNSIIDEFKPLLQARSQIFVHPINDAQVYADRSLITILFDNLISNAIKYSGEGSTITFNIRDCGMSACIVVSDSGKSIPDVTRERIFERFYRGQNVEPGTGLGLSIASNIAHLHGTKITLLPRNDDLNSFCFVLRKVV</sequence>
<evidence type="ECO:0000256" key="12">
    <source>
        <dbReference type="ARBA" id="ARBA00023012"/>
    </source>
</evidence>
<evidence type="ECO:0000313" key="18">
    <source>
        <dbReference type="Proteomes" id="UP000002817"/>
    </source>
</evidence>
<dbReference type="SUPFAM" id="SSF47384">
    <property type="entry name" value="Homodimeric domain of signal transducing histidine kinase"/>
    <property type="match status" value="1"/>
</dbReference>
<dbReference type="Gene3D" id="3.30.565.10">
    <property type="entry name" value="Histidine kinase-like ATPase, C-terminal domain"/>
    <property type="match status" value="1"/>
</dbReference>
<evidence type="ECO:0000259" key="15">
    <source>
        <dbReference type="PROSITE" id="PS50109"/>
    </source>
</evidence>
<keyword evidence="13 14" id="KW-0472">Membrane</keyword>
<keyword evidence="8" id="KW-0547">Nucleotide-binding</keyword>
<dbReference type="GO" id="GO:0000155">
    <property type="term" value="F:phosphorelay sensor kinase activity"/>
    <property type="evidence" value="ECO:0007669"/>
    <property type="project" value="InterPro"/>
</dbReference>
<reference evidence="16 19" key="1">
    <citation type="submission" date="2009-10" db="EMBL/GenBank/DDBJ databases">
        <authorList>
            <consortium name="Los Alamos National Laboratory (LANL)"/>
            <consortium name="National Microbial Pathogen Data Resource (NMPDR)"/>
            <person name="Munk A.C."/>
            <person name="Chertkov O."/>
            <person name="Tapia R."/>
            <person name="Green L."/>
            <person name="Rogers Y."/>
            <person name="Detter J.C."/>
            <person name="Bruce D."/>
            <person name="Brettin T.S."/>
            <person name="Colwell R.R."/>
            <person name="Huq A."/>
            <person name="Grim C.J."/>
            <person name="Hasan N.A."/>
            <person name="Bartels D."/>
            <person name="Vonstein V."/>
        </authorList>
    </citation>
    <scope>NUCLEOTIDE SEQUENCE [LARGE SCALE GENOMIC DNA]</scope>
    <source>
        <strain evidence="16 19">CIP 102891</strain>
    </source>
</reference>
<evidence type="ECO:0000256" key="14">
    <source>
        <dbReference type="SAM" id="Phobius"/>
    </source>
</evidence>
<evidence type="ECO:0000313" key="17">
    <source>
        <dbReference type="EMBL" id="EGU50734.1"/>
    </source>
</evidence>
<dbReference type="GO" id="GO:0005886">
    <property type="term" value="C:plasma membrane"/>
    <property type="evidence" value="ECO:0007669"/>
    <property type="project" value="UniProtKB-SubCell"/>
</dbReference>
<dbReference type="eggNOG" id="COG2205">
    <property type="taxonomic scope" value="Bacteria"/>
</dbReference>
<dbReference type="InterPro" id="IPR005467">
    <property type="entry name" value="His_kinase_dom"/>
</dbReference>
<accession>C9QHJ6</accession>
<dbReference type="InterPro" id="IPR050398">
    <property type="entry name" value="HssS/ArlS-like"/>
</dbReference>
<evidence type="ECO:0000256" key="6">
    <source>
        <dbReference type="ARBA" id="ARBA00022679"/>
    </source>
</evidence>
<evidence type="ECO:0000256" key="13">
    <source>
        <dbReference type="ARBA" id="ARBA00023136"/>
    </source>
</evidence>
<keyword evidence="4" id="KW-1003">Cell membrane</keyword>
<dbReference type="SMART" id="SM00388">
    <property type="entry name" value="HisKA"/>
    <property type="match status" value="1"/>
</dbReference>
<dbReference type="PRINTS" id="PR00344">
    <property type="entry name" value="BCTRLSENSOR"/>
</dbReference>